<evidence type="ECO:0000259" key="2">
    <source>
        <dbReference type="PROSITE" id="PS51782"/>
    </source>
</evidence>
<dbReference type="SUPFAM" id="SSF54106">
    <property type="entry name" value="LysM domain"/>
    <property type="match status" value="3"/>
</dbReference>
<dbReference type="InterPro" id="IPR036779">
    <property type="entry name" value="LysM_dom_sf"/>
</dbReference>
<dbReference type="Proteomes" id="UP000256980">
    <property type="component" value="Unassembled WGS sequence"/>
</dbReference>
<dbReference type="GO" id="GO:0008932">
    <property type="term" value="F:lytic endotransglycosylase activity"/>
    <property type="evidence" value="ECO:0007669"/>
    <property type="project" value="TreeGrafter"/>
</dbReference>
<comment type="caution">
    <text evidence="3">The sequence shown here is derived from an EMBL/GenBank/DDBJ whole genome shotgun (WGS) entry which is preliminary data.</text>
</comment>
<feature type="chain" id="PRO_5017543646" evidence="1">
    <location>
        <begin position="23"/>
        <end position="258"/>
    </location>
</feature>
<proteinExistence type="predicted"/>
<feature type="domain" description="LysM" evidence="2">
    <location>
        <begin position="214"/>
        <end position="257"/>
    </location>
</feature>
<dbReference type="PANTHER" id="PTHR33734">
    <property type="entry name" value="LYSM DOMAIN-CONTAINING GPI-ANCHORED PROTEIN 2"/>
    <property type="match status" value="1"/>
</dbReference>
<keyword evidence="4" id="KW-1185">Reference proteome</keyword>
<feature type="domain" description="LysM" evidence="2">
    <location>
        <begin position="92"/>
        <end position="135"/>
    </location>
</feature>
<dbReference type="EMBL" id="QRDV01000010">
    <property type="protein sequence ID" value="RED38600.1"/>
    <property type="molecule type" value="Genomic_DNA"/>
</dbReference>
<protein>
    <submittedName>
        <fullName evidence="3">Peptidoglycan endopeptidase LytF</fullName>
    </submittedName>
</protein>
<dbReference type="RefSeq" id="WP_115818739.1">
    <property type="nucleotide sequence ID" value="NZ_QRDV01000010.1"/>
</dbReference>
<dbReference type="PROSITE" id="PS51782">
    <property type="entry name" value="LYSM"/>
    <property type="match status" value="3"/>
</dbReference>
<dbReference type="PANTHER" id="PTHR33734:SF22">
    <property type="entry name" value="MEMBRANE-BOUND LYTIC MUREIN TRANSGLYCOSYLASE D"/>
    <property type="match status" value="1"/>
</dbReference>
<sequence length="258" mass="28702">MQKSFKLIVTFLICHAFGLAVIAQTQVKFKDVLLDGKPAKLNIATGEIVLVKIEDNVVESNIDSVLTKSIMPSNSDGIINSKGVGEVDDASDIYVVKDNETLLDVARRYNVSLTQLKQANNLETTLINKGQRLRVRNFDVKSETMTSTDDLSENANANYHIVQKGNTLFSISRQYNLSVQDLKRINSLETNLINVGQKLRVKKNETSTEDTKQSVYIVKTGDNLYRIALKNGTSVNEIKRLNGLSSNLITVGQKLLLR</sequence>
<accession>A0A3D9GQ52</accession>
<keyword evidence="1" id="KW-0732">Signal</keyword>
<evidence type="ECO:0000256" key="1">
    <source>
        <dbReference type="SAM" id="SignalP"/>
    </source>
</evidence>
<dbReference type="OrthoDB" id="2149800at2"/>
<organism evidence="3 4">
    <name type="scientific">Winogradskyella eximia</name>
    <dbReference type="NCBI Taxonomy" id="262006"/>
    <lineage>
        <taxon>Bacteria</taxon>
        <taxon>Pseudomonadati</taxon>
        <taxon>Bacteroidota</taxon>
        <taxon>Flavobacteriia</taxon>
        <taxon>Flavobacteriales</taxon>
        <taxon>Flavobacteriaceae</taxon>
        <taxon>Winogradskyella</taxon>
    </lineage>
</organism>
<dbReference type="AlphaFoldDB" id="A0A3D9GQ52"/>
<dbReference type="CDD" id="cd00118">
    <property type="entry name" value="LysM"/>
    <property type="match status" value="3"/>
</dbReference>
<reference evidence="3 4" key="1">
    <citation type="submission" date="2018-07" db="EMBL/GenBank/DDBJ databases">
        <title>Genomic Encyclopedia of Type Strains, Phase III (KMG-III): the genomes of soil and plant-associated and newly described type strains.</title>
        <authorList>
            <person name="Whitman W."/>
        </authorList>
    </citation>
    <scope>NUCLEOTIDE SEQUENCE [LARGE SCALE GENOMIC DNA]</scope>
    <source>
        <strain evidence="3 4">CECT 7946</strain>
    </source>
</reference>
<dbReference type="InterPro" id="IPR018392">
    <property type="entry name" value="LysM"/>
</dbReference>
<feature type="signal peptide" evidence="1">
    <location>
        <begin position="1"/>
        <end position="22"/>
    </location>
</feature>
<gene>
    <name evidence="3" type="ORF">DFQ10_110107</name>
</gene>
<name>A0A3D9GQ52_9FLAO</name>
<feature type="domain" description="LysM" evidence="2">
    <location>
        <begin position="158"/>
        <end position="201"/>
    </location>
</feature>
<evidence type="ECO:0000313" key="3">
    <source>
        <dbReference type="EMBL" id="RED38600.1"/>
    </source>
</evidence>
<evidence type="ECO:0000313" key="4">
    <source>
        <dbReference type="Proteomes" id="UP000256980"/>
    </source>
</evidence>
<dbReference type="Pfam" id="PF01476">
    <property type="entry name" value="LysM"/>
    <property type="match status" value="3"/>
</dbReference>
<dbReference type="Gene3D" id="3.10.350.10">
    <property type="entry name" value="LysM domain"/>
    <property type="match status" value="3"/>
</dbReference>
<dbReference type="SMART" id="SM00257">
    <property type="entry name" value="LysM"/>
    <property type="match status" value="3"/>
</dbReference>